<sequence>MSLTQHGANLFRLARFGLVNSYLVREEDGLTLIDANLPGSAPTILKAARQIGLPILRITLTHAHGDHIGSLDALRAALPSAEVSISVRDARLLAGDLRVDAGEGPSKLKGDLRGAKTRPDRLLRGGDKVGSLRVVSAAGHTPGQLAFLDGRDGTLIAGDAFQVVGGLAVAGQLRWLFPFPALATWDDQLAAESAARLTDLAPSRLAVGHGAVLENPVAAMQKAVEEAGRRGPKTA</sequence>
<dbReference type="OrthoDB" id="9802248at2"/>
<evidence type="ECO:0000313" key="3">
    <source>
        <dbReference type="Proteomes" id="UP000276417"/>
    </source>
</evidence>
<protein>
    <submittedName>
        <fullName evidence="2">MBL fold metallo-hydrolase</fullName>
    </submittedName>
</protein>
<organism evidence="2 3">
    <name type="scientific">Deinococcus psychrotolerans</name>
    <dbReference type="NCBI Taxonomy" id="2489213"/>
    <lineage>
        <taxon>Bacteria</taxon>
        <taxon>Thermotogati</taxon>
        <taxon>Deinococcota</taxon>
        <taxon>Deinococci</taxon>
        <taxon>Deinococcales</taxon>
        <taxon>Deinococcaceae</taxon>
        <taxon>Deinococcus</taxon>
    </lineage>
</organism>
<name>A0A3G8YEL5_9DEIO</name>
<dbReference type="Pfam" id="PF00753">
    <property type="entry name" value="Lactamase_B"/>
    <property type="match status" value="1"/>
</dbReference>
<dbReference type="InterPro" id="IPR001279">
    <property type="entry name" value="Metallo-B-lactamas"/>
</dbReference>
<dbReference type="AlphaFoldDB" id="A0A3G8YEL5"/>
<dbReference type="Gene3D" id="3.60.15.10">
    <property type="entry name" value="Ribonuclease Z/Hydroxyacylglutathione hydrolase-like"/>
    <property type="match status" value="1"/>
</dbReference>
<dbReference type="KEGG" id="dph:EHF33_12210"/>
<dbReference type="InterPro" id="IPR050855">
    <property type="entry name" value="NDM-1-like"/>
</dbReference>
<dbReference type="EMBL" id="CP034183">
    <property type="protein sequence ID" value="AZI43415.1"/>
    <property type="molecule type" value="Genomic_DNA"/>
</dbReference>
<dbReference type="PANTHER" id="PTHR42951">
    <property type="entry name" value="METALLO-BETA-LACTAMASE DOMAIN-CONTAINING"/>
    <property type="match status" value="1"/>
</dbReference>
<evidence type="ECO:0000259" key="1">
    <source>
        <dbReference type="SMART" id="SM00849"/>
    </source>
</evidence>
<gene>
    <name evidence="2" type="ORF">EHF33_12210</name>
</gene>
<dbReference type="PANTHER" id="PTHR42951:SF9">
    <property type="entry name" value="METAL-DEPENDENT HYDROLASE"/>
    <property type="match status" value="1"/>
</dbReference>
<dbReference type="SUPFAM" id="SSF56281">
    <property type="entry name" value="Metallo-hydrolase/oxidoreductase"/>
    <property type="match status" value="1"/>
</dbReference>
<feature type="domain" description="Metallo-beta-lactamase" evidence="1">
    <location>
        <begin position="18"/>
        <end position="209"/>
    </location>
</feature>
<dbReference type="Proteomes" id="UP000276417">
    <property type="component" value="Chromosome 1"/>
</dbReference>
<proteinExistence type="predicted"/>
<keyword evidence="3" id="KW-1185">Reference proteome</keyword>
<evidence type="ECO:0000313" key="2">
    <source>
        <dbReference type="EMBL" id="AZI43415.1"/>
    </source>
</evidence>
<dbReference type="SMART" id="SM00849">
    <property type="entry name" value="Lactamase_B"/>
    <property type="match status" value="1"/>
</dbReference>
<accession>A0A3G8YEL5</accession>
<keyword evidence="2" id="KW-0378">Hydrolase</keyword>
<dbReference type="CDD" id="cd07721">
    <property type="entry name" value="yflN-like_MBL-fold"/>
    <property type="match status" value="1"/>
</dbReference>
<dbReference type="InterPro" id="IPR036866">
    <property type="entry name" value="RibonucZ/Hydroxyglut_hydro"/>
</dbReference>
<reference evidence="2 3" key="1">
    <citation type="submission" date="2018-11" db="EMBL/GenBank/DDBJ databases">
        <title>Deinococcus shelandsis sp. nov., isolated from South Shetland Islands soil of Antarctica.</title>
        <authorList>
            <person name="Tian J."/>
        </authorList>
    </citation>
    <scope>NUCLEOTIDE SEQUENCE [LARGE SCALE GENOMIC DNA]</scope>
    <source>
        <strain evidence="2 3">S14-83T</strain>
    </source>
</reference>
<dbReference type="GO" id="GO:0016787">
    <property type="term" value="F:hydrolase activity"/>
    <property type="evidence" value="ECO:0007669"/>
    <property type="project" value="UniProtKB-KW"/>
</dbReference>